<dbReference type="KEGG" id="bhc:JFL75_13380"/>
<accession>A0A7T7XKI8</accession>
<dbReference type="EMBL" id="CP067089">
    <property type="protein sequence ID" value="QQO07928.1"/>
    <property type="molecule type" value="Genomic_DNA"/>
</dbReference>
<evidence type="ECO:0000313" key="3">
    <source>
        <dbReference type="Proteomes" id="UP000595917"/>
    </source>
</evidence>
<proteinExistence type="predicted"/>
<organism evidence="2 3">
    <name type="scientific">Breznakiella homolactica</name>
    <dbReference type="NCBI Taxonomy" id="2798577"/>
    <lineage>
        <taxon>Bacteria</taxon>
        <taxon>Pseudomonadati</taxon>
        <taxon>Spirochaetota</taxon>
        <taxon>Spirochaetia</taxon>
        <taxon>Spirochaetales</taxon>
        <taxon>Breznakiellaceae</taxon>
        <taxon>Breznakiella</taxon>
    </lineage>
</organism>
<keyword evidence="3" id="KW-1185">Reference proteome</keyword>
<sequence length="263" mass="28161">MMQRLFAGYTAVLEETSLALAPVLLIFTVYHIFYLKVTRRYFVKIFLGVVIAFAGLTLFLQGVNIGYIPVGAALGELLADLPYRWILVPIGFFLGFSVTTAEPSVHVLVQEIDKVTAGAIPKRIMFFALCIGVAVAIALAMVKILAGLSLWYFLIPGYVLALILSYIVPPVFTAIAFDSGGVATGTMTATFLLSLAIGAASRIENANPLTDGFGIIALVAVMPILTVLGLGLLYRFKERKSRKNASAAADIDRITVPPAGTGK</sequence>
<feature type="transmembrane region" description="Helical" evidence="1">
    <location>
        <begin position="16"/>
        <end position="34"/>
    </location>
</feature>
<dbReference type="Proteomes" id="UP000595917">
    <property type="component" value="Chromosome"/>
</dbReference>
<feature type="transmembrane region" description="Helical" evidence="1">
    <location>
        <begin position="41"/>
        <end position="63"/>
    </location>
</feature>
<keyword evidence="1" id="KW-0472">Membrane</keyword>
<dbReference type="AlphaFoldDB" id="A0A7T7XKI8"/>
<keyword evidence="1" id="KW-1133">Transmembrane helix</keyword>
<dbReference type="InterPro" id="IPR011435">
    <property type="entry name" value="UmpAB"/>
</dbReference>
<feature type="transmembrane region" description="Helical" evidence="1">
    <location>
        <begin position="124"/>
        <end position="144"/>
    </location>
</feature>
<protein>
    <submittedName>
        <fullName evidence="2">DUF1538 domain-containing protein</fullName>
    </submittedName>
</protein>
<keyword evidence="1" id="KW-0812">Transmembrane</keyword>
<reference evidence="2" key="1">
    <citation type="submission" date="2021-01" db="EMBL/GenBank/DDBJ databases">
        <title>Description of Breznakiella homolactica.</title>
        <authorList>
            <person name="Song Y."/>
            <person name="Brune A."/>
        </authorList>
    </citation>
    <scope>NUCLEOTIDE SEQUENCE</scope>
    <source>
        <strain evidence="2">RmG30</strain>
    </source>
</reference>
<evidence type="ECO:0000256" key="1">
    <source>
        <dbReference type="SAM" id="Phobius"/>
    </source>
</evidence>
<feature type="transmembrane region" description="Helical" evidence="1">
    <location>
        <begin position="83"/>
        <end position="103"/>
    </location>
</feature>
<gene>
    <name evidence="2" type="ORF">JFL75_13380</name>
</gene>
<feature type="transmembrane region" description="Helical" evidence="1">
    <location>
        <begin position="212"/>
        <end position="234"/>
    </location>
</feature>
<dbReference type="RefSeq" id="WP_215625234.1">
    <property type="nucleotide sequence ID" value="NZ_CP067089.2"/>
</dbReference>
<feature type="transmembrane region" description="Helical" evidence="1">
    <location>
        <begin position="180"/>
        <end position="200"/>
    </location>
</feature>
<evidence type="ECO:0000313" key="2">
    <source>
        <dbReference type="EMBL" id="QQO07928.1"/>
    </source>
</evidence>
<name>A0A7T7XKI8_9SPIR</name>
<dbReference type="Pfam" id="PF07556">
    <property type="entry name" value="DUF1538"/>
    <property type="match status" value="1"/>
</dbReference>
<feature type="transmembrane region" description="Helical" evidence="1">
    <location>
        <begin position="150"/>
        <end position="168"/>
    </location>
</feature>